<feature type="transmembrane region" description="Helical" evidence="1">
    <location>
        <begin position="71"/>
        <end position="93"/>
    </location>
</feature>
<feature type="transmembrane region" description="Helical" evidence="1">
    <location>
        <begin position="131"/>
        <end position="153"/>
    </location>
</feature>
<keyword evidence="1" id="KW-0472">Membrane</keyword>
<name>A0AAG5CR90_ANOAO</name>
<keyword evidence="3" id="KW-1185">Reference proteome</keyword>
<evidence type="ECO:0000313" key="2">
    <source>
        <dbReference type="EnsemblMetazoa" id="ENSAATROPP001341"/>
    </source>
</evidence>
<protein>
    <submittedName>
        <fullName evidence="2">Uncharacterized protein</fullName>
    </submittedName>
</protein>
<sequence>MLIVHLRGSRCVLLLGSARVRPAVLVHAAVVAPIRATATASEGRSVVAPNVVPLRPLHATLGRTATAGSTILMITMLAASAAAPVVLAAKFTAPSARTIATHAPAATLAATAASGASQATATVVVEVELDFQHLLAALATGRCLLSIVVFIVLRFRLASLDRFPVQRNHLVPLSRILALASLAQVVLGLQSDGRLLCFPLVQRHFLGLILRFGIRGTVSSLALAAVRCVRAFRVGLLVRARVGILRLVLLVLQVRELLGVLLRAAPVVRPGTVPLVHRLDACFVRARLAVQFALAAPVEALRATASSTAVLRVRFSLSIVEVTGFAILIIVATAATGS</sequence>
<keyword evidence="1" id="KW-1133">Transmembrane helix</keyword>
<accession>A0AAG5CR90</accession>
<dbReference type="EnsemblMetazoa" id="ENSAATROPT001395">
    <property type="protein sequence ID" value="ENSAATROPP001341"/>
    <property type="gene ID" value="ENSAATROPG001107"/>
</dbReference>
<evidence type="ECO:0000256" key="1">
    <source>
        <dbReference type="SAM" id="Phobius"/>
    </source>
</evidence>
<feature type="transmembrane region" description="Helical" evidence="1">
    <location>
        <begin position="315"/>
        <end position="335"/>
    </location>
</feature>
<reference evidence="2" key="1">
    <citation type="submission" date="2024-04" db="UniProtKB">
        <authorList>
            <consortium name="EnsemblMetazoa"/>
        </authorList>
    </citation>
    <scope>IDENTIFICATION</scope>
    <source>
        <strain evidence="2">EBRO</strain>
    </source>
</reference>
<dbReference type="AlphaFoldDB" id="A0AAG5CR90"/>
<proteinExistence type="predicted"/>
<dbReference type="Proteomes" id="UP000075880">
    <property type="component" value="Unassembled WGS sequence"/>
</dbReference>
<keyword evidence="1" id="KW-0812">Transmembrane</keyword>
<organism evidence="2 3">
    <name type="scientific">Anopheles atroparvus</name>
    <name type="common">European mosquito</name>
    <dbReference type="NCBI Taxonomy" id="41427"/>
    <lineage>
        <taxon>Eukaryota</taxon>
        <taxon>Metazoa</taxon>
        <taxon>Ecdysozoa</taxon>
        <taxon>Arthropoda</taxon>
        <taxon>Hexapoda</taxon>
        <taxon>Insecta</taxon>
        <taxon>Pterygota</taxon>
        <taxon>Neoptera</taxon>
        <taxon>Endopterygota</taxon>
        <taxon>Diptera</taxon>
        <taxon>Nematocera</taxon>
        <taxon>Culicoidea</taxon>
        <taxon>Culicidae</taxon>
        <taxon>Anophelinae</taxon>
        <taxon>Anopheles</taxon>
    </lineage>
</organism>
<evidence type="ECO:0000313" key="3">
    <source>
        <dbReference type="Proteomes" id="UP000075880"/>
    </source>
</evidence>